<dbReference type="AlphaFoldDB" id="A0A8H4VMH0"/>
<dbReference type="Proteomes" id="UP000521872">
    <property type="component" value="Unassembled WGS sequence"/>
</dbReference>
<comment type="caution">
    <text evidence="2">The sequence shown here is derived from an EMBL/GenBank/DDBJ whole genome shotgun (WGS) entry which is preliminary data.</text>
</comment>
<dbReference type="SUPFAM" id="SSF52540">
    <property type="entry name" value="P-loop containing nucleoside triphosphate hydrolases"/>
    <property type="match status" value="2"/>
</dbReference>
<reference evidence="2 3" key="1">
    <citation type="submission" date="2019-12" db="EMBL/GenBank/DDBJ databases">
        <authorList>
            <person name="Floudas D."/>
            <person name="Bentzer J."/>
            <person name="Ahren D."/>
            <person name="Johansson T."/>
            <person name="Persson P."/>
            <person name="Tunlid A."/>
        </authorList>
    </citation>
    <scope>NUCLEOTIDE SEQUENCE [LARGE SCALE GENOMIC DNA]</scope>
    <source>
        <strain evidence="2 3">CBS 102.39</strain>
    </source>
</reference>
<feature type="domain" description="G" evidence="1">
    <location>
        <begin position="242"/>
        <end position="346"/>
    </location>
</feature>
<gene>
    <name evidence="2" type="ORF">D9613_003497</name>
</gene>
<evidence type="ECO:0000259" key="1">
    <source>
        <dbReference type="Pfam" id="PF01926"/>
    </source>
</evidence>
<feature type="domain" description="G" evidence="1">
    <location>
        <begin position="22"/>
        <end position="122"/>
    </location>
</feature>
<sequence>MNKSNKPTTQNADSRQEIIIPVMGASGAGKSTFVNYLVQAENQKSRVGHGLTSCTAEVLPIRLTFPDDDLLKHYTIVLLDTPGFDDTSLSDAVILGRITNWNRHQKNLGGVIYLHDISQDRFFEKAQKNLDMLSRMCGDAALKKVIFGTTKWSRTPVDIGKKHEHDLKENHWRAMLDKGTKFKRFEDSRDSALSFIKHIVEDTSPLFRFRSQEEMADGRKIASETNAGMEYADSMQEIIIPVMGASGAGKSTFVNYLVQDEKHKSKVGHGLTSCTAEVLPIRLNFPDDDLLKHYTIILLDTPGFDDTYRQDAAILKLVADWLEKAYRHKKKLAGVIYLHDISEDRFSQTARRNLNVFNDMCGDALLSKVIFGTTKWNRTPEEVGKKHEDDLKEVHWDAMLKKGAKSKRFEDSRDSALSFIKHIVTDTLLKVCFRIQEEMVDDWKIIAETQAGRNLLWPLQDVLALHKEMLELEKVMAQGGDAEAAQRYKETKWKMDALKLKIQWSKVQQLLRKVKKFFGIF</sequence>
<dbReference type="Pfam" id="PF01926">
    <property type="entry name" value="MMR_HSR1"/>
    <property type="match status" value="2"/>
</dbReference>
<dbReference type="EMBL" id="JAACJL010000044">
    <property type="protein sequence ID" value="KAF4615012.1"/>
    <property type="molecule type" value="Genomic_DNA"/>
</dbReference>
<dbReference type="InterPro" id="IPR006073">
    <property type="entry name" value="GTP-bd"/>
</dbReference>
<evidence type="ECO:0000313" key="3">
    <source>
        <dbReference type="Proteomes" id="UP000521872"/>
    </source>
</evidence>
<evidence type="ECO:0000313" key="2">
    <source>
        <dbReference type="EMBL" id="KAF4615012.1"/>
    </source>
</evidence>
<protein>
    <recommendedName>
        <fullName evidence="1">G domain-containing protein</fullName>
    </recommendedName>
</protein>
<keyword evidence="3" id="KW-1185">Reference proteome</keyword>
<organism evidence="2 3">
    <name type="scientific">Agrocybe pediades</name>
    <dbReference type="NCBI Taxonomy" id="84607"/>
    <lineage>
        <taxon>Eukaryota</taxon>
        <taxon>Fungi</taxon>
        <taxon>Dikarya</taxon>
        <taxon>Basidiomycota</taxon>
        <taxon>Agaricomycotina</taxon>
        <taxon>Agaricomycetes</taxon>
        <taxon>Agaricomycetidae</taxon>
        <taxon>Agaricales</taxon>
        <taxon>Agaricineae</taxon>
        <taxon>Strophariaceae</taxon>
        <taxon>Agrocybe</taxon>
    </lineage>
</organism>
<proteinExistence type="predicted"/>
<accession>A0A8H4VMH0</accession>
<dbReference type="CDD" id="cd00882">
    <property type="entry name" value="Ras_like_GTPase"/>
    <property type="match status" value="1"/>
</dbReference>
<dbReference type="PANTHER" id="PTHR10751">
    <property type="entry name" value="GUANYLATE BINDING PROTEIN"/>
    <property type="match status" value="1"/>
</dbReference>
<dbReference type="Gene3D" id="3.40.50.300">
    <property type="entry name" value="P-loop containing nucleotide triphosphate hydrolases"/>
    <property type="match status" value="2"/>
</dbReference>
<name>A0A8H4VMH0_9AGAR</name>
<dbReference type="InterPro" id="IPR027417">
    <property type="entry name" value="P-loop_NTPase"/>
</dbReference>
<dbReference type="GO" id="GO:0005525">
    <property type="term" value="F:GTP binding"/>
    <property type="evidence" value="ECO:0007669"/>
    <property type="project" value="InterPro"/>
</dbReference>